<organism evidence="9">
    <name type="scientific">Petromyzon marinus</name>
    <name type="common">Sea lamprey</name>
    <dbReference type="NCBI Taxonomy" id="7757"/>
    <lineage>
        <taxon>Eukaryota</taxon>
        <taxon>Metazoa</taxon>
        <taxon>Chordata</taxon>
        <taxon>Craniata</taxon>
        <taxon>Vertebrata</taxon>
        <taxon>Cyclostomata</taxon>
        <taxon>Hyperoartia</taxon>
        <taxon>Petromyzontiformes</taxon>
        <taxon>Petromyzontidae</taxon>
        <taxon>Petromyzon</taxon>
    </lineage>
</organism>
<keyword evidence="2" id="KW-0597">Phosphoprotein</keyword>
<name>S4R998_PETMA</name>
<reference evidence="9" key="2">
    <citation type="submission" date="2025-09" db="UniProtKB">
        <authorList>
            <consortium name="Ensembl"/>
        </authorList>
    </citation>
    <scope>IDENTIFICATION</scope>
</reference>
<feature type="region of interest" description="Disordered" evidence="8">
    <location>
        <begin position="142"/>
        <end position="161"/>
    </location>
</feature>
<sequence>RRWKYLSCSENHGVRAPAPEQYLTPLQQKEVAIRHLRSQLRDTQGQLDDRESEVEEMRLRMLRMREDWVDGECHRMEAQHALKDAKREIRQLKSLVDLMKSSLSGKERSVQKYFIDININQKRRLESIFHCMEVAQSTAAHGEAQAASSTPCSPKRALPRRSTYTKLSDSVCVGAPCGGRQA</sequence>
<dbReference type="Pfam" id="PF15290">
    <property type="entry name" value="Syntaphilin"/>
    <property type="match status" value="1"/>
</dbReference>
<dbReference type="AlphaFoldDB" id="S4R998"/>
<evidence type="ECO:0000313" key="9">
    <source>
        <dbReference type="Ensembl" id="ENSPMAP00000001779.1"/>
    </source>
</evidence>
<evidence type="ECO:0000256" key="2">
    <source>
        <dbReference type="ARBA" id="ARBA00022553"/>
    </source>
</evidence>
<evidence type="ECO:0000256" key="6">
    <source>
        <dbReference type="ARBA" id="ARBA00023136"/>
    </source>
</evidence>
<evidence type="ECO:0000256" key="1">
    <source>
        <dbReference type="ARBA" id="ARBA00004167"/>
    </source>
</evidence>
<evidence type="ECO:0000256" key="5">
    <source>
        <dbReference type="ARBA" id="ARBA00023054"/>
    </source>
</evidence>
<dbReference type="GO" id="GO:0016020">
    <property type="term" value="C:membrane"/>
    <property type="evidence" value="ECO:0007669"/>
    <property type="project" value="UniProtKB-SubCell"/>
</dbReference>
<feature type="coiled-coil region" evidence="7">
    <location>
        <begin position="26"/>
        <end position="102"/>
    </location>
</feature>
<comment type="subcellular location">
    <subcellularLocation>
        <location evidence="1">Membrane</location>
        <topology evidence="1">Single-pass membrane protein</topology>
    </subcellularLocation>
</comment>
<proteinExistence type="predicted"/>
<evidence type="ECO:0000256" key="3">
    <source>
        <dbReference type="ARBA" id="ARBA00022692"/>
    </source>
</evidence>
<dbReference type="Ensembl" id="ENSPMAT00000001788.1">
    <property type="protein sequence ID" value="ENSPMAP00000001779.1"/>
    <property type="gene ID" value="ENSPMAG00000001623.1"/>
</dbReference>
<keyword evidence="5 7" id="KW-0175">Coiled coil</keyword>
<accession>S4R998</accession>
<protein>
    <submittedName>
        <fullName evidence="9">Syntaphilin a</fullName>
    </submittedName>
</protein>
<dbReference type="HOGENOM" id="CLU_110953_0_0_1"/>
<evidence type="ECO:0000256" key="7">
    <source>
        <dbReference type="SAM" id="Coils"/>
    </source>
</evidence>
<evidence type="ECO:0000256" key="4">
    <source>
        <dbReference type="ARBA" id="ARBA00022989"/>
    </source>
</evidence>
<dbReference type="PANTHER" id="PTHR16208">
    <property type="entry name" value="MICROTUBULE-ASSOCIATED PROTEIN/SYNTAPHILIN"/>
    <property type="match status" value="1"/>
</dbReference>
<reference evidence="9" key="1">
    <citation type="submission" date="2025-08" db="UniProtKB">
        <authorList>
            <consortium name="Ensembl"/>
        </authorList>
    </citation>
    <scope>IDENTIFICATION</scope>
</reference>
<evidence type="ECO:0000256" key="8">
    <source>
        <dbReference type="SAM" id="MobiDB-lite"/>
    </source>
</evidence>
<keyword evidence="6" id="KW-0472">Membrane</keyword>
<dbReference type="GO" id="GO:0005881">
    <property type="term" value="C:cytoplasmic microtubule"/>
    <property type="evidence" value="ECO:0007669"/>
    <property type="project" value="TreeGrafter"/>
</dbReference>
<dbReference type="STRING" id="7757.ENSPMAP00000001779"/>
<keyword evidence="3" id="KW-0812">Transmembrane</keyword>
<dbReference type="GeneTree" id="ENSGT00520000055634"/>
<keyword evidence="4" id="KW-1133">Transmembrane helix</keyword>
<dbReference type="InterPro" id="IPR028197">
    <property type="entry name" value="Syntaphilin/Syntabulin"/>
</dbReference>